<evidence type="ECO:0000313" key="1">
    <source>
        <dbReference type="EMBL" id="KAH3673614.1"/>
    </source>
</evidence>
<reference evidence="1" key="2">
    <citation type="submission" date="2021-01" db="EMBL/GenBank/DDBJ databases">
        <authorList>
            <person name="Schikora-Tamarit M.A."/>
        </authorList>
    </citation>
    <scope>NUCLEOTIDE SEQUENCE</scope>
    <source>
        <strain evidence="1">CBS2887</strain>
    </source>
</reference>
<dbReference type="Proteomes" id="UP000774326">
    <property type="component" value="Unassembled WGS sequence"/>
</dbReference>
<dbReference type="AlphaFoldDB" id="A0A9P8PLI4"/>
<protein>
    <submittedName>
        <fullName evidence="1">Uncharacterized protein</fullName>
    </submittedName>
</protein>
<evidence type="ECO:0000313" key="2">
    <source>
        <dbReference type="Proteomes" id="UP000774326"/>
    </source>
</evidence>
<proteinExistence type="predicted"/>
<sequence>MFGEGRIVEESLKSSFFMNLIPAPPEAAEVPPEVPAAATAECFFLQFKLCLLLLLAILPSSCSSSSSSGTSMIEGSSPIASSMTFDLGSFSLEKFGTGFFFSDLMSKVEFV</sequence>
<organism evidence="1 2">
    <name type="scientific">Wickerhamomyces pijperi</name>
    <name type="common">Yeast</name>
    <name type="synonym">Pichia pijperi</name>
    <dbReference type="NCBI Taxonomy" id="599730"/>
    <lineage>
        <taxon>Eukaryota</taxon>
        <taxon>Fungi</taxon>
        <taxon>Dikarya</taxon>
        <taxon>Ascomycota</taxon>
        <taxon>Saccharomycotina</taxon>
        <taxon>Saccharomycetes</taxon>
        <taxon>Phaffomycetales</taxon>
        <taxon>Wickerhamomycetaceae</taxon>
        <taxon>Wickerhamomyces</taxon>
    </lineage>
</organism>
<accession>A0A9P8PLI4</accession>
<gene>
    <name evidence="1" type="ORF">WICPIJ_009731</name>
</gene>
<keyword evidence="2" id="KW-1185">Reference proteome</keyword>
<dbReference type="EMBL" id="JAEUBG010005612">
    <property type="protein sequence ID" value="KAH3673614.1"/>
    <property type="molecule type" value="Genomic_DNA"/>
</dbReference>
<comment type="caution">
    <text evidence="1">The sequence shown here is derived from an EMBL/GenBank/DDBJ whole genome shotgun (WGS) entry which is preliminary data.</text>
</comment>
<reference evidence="1" key="1">
    <citation type="journal article" date="2021" name="Open Biol.">
        <title>Shared evolutionary footprints suggest mitochondrial oxidative damage underlies multiple complex I losses in fungi.</title>
        <authorList>
            <person name="Schikora-Tamarit M.A."/>
            <person name="Marcet-Houben M."/>
            <person name="Nosek J."/>
            <person name="Gabaldon T."/>
        </authorList>
    </citation>
    <scope>NUCLEOTIDE SEQUENCE</scope>
    <source>
        <strain evidence="1">CBS2887</strain>
    </source>
</reference>
<dbReference type="OrthoDB" id="10580429at2759"/>
<name>A0A9P8PLI4_WICPI</name>